<dbReference type="InterPro" id="IPR005225">
    <property type="entry name" value="Small_GTP-bd"/>
</dbReference>
<evidence type="ECO:0000259" key="13">
    <source>
        <dbReference type="PROSITE" id="PS51709"/>
    </source>
</evidence>
<feature type="binding site" evidence="10">
    <location>
        <position position="232"/>
    </location>
    <ligand>
        <name>K(+)</name>
        <dbReference type="ChEBI" id="CHEBI:29103"/>
    </ligand>
</feature>
<organism evidence="14 15">
    <name type="scientific">Ichthyobacterium seriolicida</name>
    <dbReference type="NCBI Taxonomy" id="242600"/>
    <lineage>
        <taxon>Bacteria</taxon>
        <taxon>Pseudomonadati</taxon>
        <taxon>Bacteroidota</taxon>
        <taxon>Flavobacteriia</taxon>
        <taxon>Flavobacteriales</taxon>
        <taxon>Ichthyobacteriaceae</taxon>
        <taxon>Ichthyobacterium</taxon>
    </lineage>
</organism>
<feature type="binding site" evidence="10">
    <location>
        <begin position="232"/>
        <end position="237"/>
    </location>
    <ligand>
        <name>GTP</name>
        <dbReference type="ChEBI" id="CHEBI:37565"/>
    </ligand>
</feature>
<evidence type="ECO:0000256" key="6">
    <source>
        <dbReference type="ARBA" id="ARBA00022801"/>
    </source>
</evidence>
<keyword evidence="6 10" id="KW-0378">Hydrolase</keyword>
<dbReference type="NCBIfam" id="NF003661">
    <property type="entry name" value="PRK05291.1-3"/>
    <property type="match status" value="1"/>
</dbReference>
<proteinExistence type="inferred from homology"/>
<dbReference type="PROSITE" id="PS51709">
    <property type="entry name" value="G_TRME"/>
    <property type="match status" value="1"/>
</dbReference>
<feature type="binding site" evidence="10">
    <location>
        <position position="461"/>
    </location>
    <ligand>
        <name>(6S)-5-formyl-5,6,7,8-tetrahydrofolate</name>
        <dbReference type="ChEBI" id="CHEBI:57457"/>
    </ligand>
</feature>
<dbReference type="InterPro" id="IPR025867">
    <property type="entry name" value="MnmE_helical"/>
</dbReference>
<keyword evidence="9 10" id="KW-0342">GTP-binding</keyword>
<feature type="domain" description="Guanylate kinase-like" evidence="12">
    <location>
        <begin position="222"/>
        <end position="442"/>
    </location>
</feature>
<reference evidence="14 15" key="1">
    <citation type="submission" date="2014-03" db="EMBL/GenBank/DDBJ databases">
        <title>complete genome sequence of Flavobacteriaceae bacterium JBKA-6.</title>
        <authorList>
            <person name="Takano T."/>
            <person name="Nakamura Y."/>
            <person name="Takuma S."/>
            <person name="Yasuike M."/>
            <person name="Matsuyama T."/>
            <person name="Sakai T."/>
            <person name="Fujiwara A."/>
            <person name="Kimoto K."/>
            <person name="Fukuda Y."/>
            <person name="Kondo H."/>
            <person name="Hirono I."/>
            <person name="Nakayasu C."/>
        </authorList>
    </citation>
    <scope>NUCLEOTIDE SEQUENCE [LARGE SCALE GENOMIC DNA]</scope>
    <source>
        <strain evidence="14 15">JBKA-6</strain>
    </source>
</reference>
<evidence type="ECO:0000256" key="4">
    <source>
        <dbReference type="ARBA" id="ARBA00022723"/>
    </source>
</evidence>
<keyword evidence="3 10" id="KW-0819">tRNA processing</keyword>
<dbReference type="GO" id="GO:0003924">
    <property type="term" value="F:GTPase activity"/>
    <property type="evidence" value="ECO:0007669"/>
    <property type="project" value="UniProtKB-UniRule"/>
</dbReference>
<dbReference type="SUPFAM" id="SSF116878">
    <property type="entry name" value="TrmE connector domain"/>
    <property type="match status" value="1"/>
</dbReference>
<dbReference type="Pfam" id="PF01926">
    <property type="entry name" value="MMR_HSR1"/>
    <property type="match status" value="1"/>
</dbReference>
<gene>
    <name evidence="10" type="primary">mnmE</name>
    <name evidence="10" type="synonym">trmE</name>
    <name evidence="14" type="ORF">JBKA6_0357</name>
</gene>
<evidence type="ECO:0000256" key="5">
    <source>
        <dbReference type="ARBA" id="ARBA00022741"/>
    </source>
</evidence>
<comment type="cofactor">
    <cofactor evidence="10">
        <name>K(+)</name>
        <dbReference type="ChEBI" id="CHEBI:29103"/>
    </cofactor>
    <text evidence="10">Binds 1 potassium ion per subunit.</text>
</comment>
<feature type="binding site" evidence="10">
    <location>
        <position position="23"/>
    </location>
    <ligand>
        <name>(6S)-5-formyl-5,6,7,8-tetrahydrofolate</name>
        <dbReference type="ChEBI" id="CHEBI:57457"/>
    </ligand>
</feature>
<dbReference type="GO" id="GO:0046872">
    <property type="term" value="F:metal ion binding"/>
    <property type="evidence" value="ECO:0007669"/>
    <property type="project" value="UniProtKB-KW"/>
</dbReference>
<dbReference type="HAMAP" id="MF_00379">
    <property type="entry name" value="GTPase_MnmE"/>
    <property type="match status" value="1"/>
</dbReference>
<dbReference type="CDD" id="cd04164">
    <property type="entry name" value="trmE"/>
    <property type="match status" value="1"/>
</dbReference>
<dbReference type="GO" id="GO:0030488">
    <property type="term" value="P:tRNA methylation"/>
    <property type="evidence" value="ECO:0007669"/>
    <property type="project" value="TreeGrafter"/>
</dbReference>
<keyword evidence="15" id="KW-1185">Reference proteome</keyword>
<keyword evidence="5 10" id="KW-0547">Nucleotide-binding</keyword>
<dbReference type="EC" id="3.6.-.-" evidence="10"/>
<keyword evidence="8 10" id="KW-0630">Potassium</keyword>
<comment type="function">
    <text evidence="10">Exhibits a very high intrinsic GTPase hydrolysis rate. Involved in the addition of a carboxymethylaminomethyl (cmnm) group at the wobble position (U34) of certain tRNAs, forming tRNA-cmnm(5)s(2)U34.</text>
</comment>
<dbReference type="InterPro" id="IPR027368">
    <property type="entry name" value="MnmE_dom2"/>
</dbReference>
<dbReference type="KEGG" id="ise:JBKA6_0357"/>
<feature type="domain" description="TrmE-type G" evidence="13">
    <location>
        <begin position="222"/>
        <end position="383"/>
    </location>
</feature>
<comment type="subunit">
    <text evidence="10">Homodimer. Heterotetramer of two MnmE and two MnmG subunits.</text>
</comment>
<evidence type="ECO:0000256" key="7">
    <source>
        <dbReference type="ARBA" id="ARBA00022842"/>
    </source>
</evidence>
<feature type="binding site" evidence="10">
    <location>
        <position position="251"/>
    </location>
    <ligand>
        <name>K(+)</name>
        <dbReference type="ChEBI" id="CHEBI:29103"/>
    </ligand>
</feature>
<evidence type="ECO:0000256" key="8">
    <source>
        <dbReference type="ARBA" id="ARBA00022958"/>
    </source>
</evidence>
<feature type="binding site" evidence="10">
    <location>
        <position position="126"/>
    </location>
    <ligand>
        <name>(6S)-5-formyl-5,6,7,8-tetrahydrofolate</name>
        <dbReference type="ChEBI" id="CHEBI:57457"/>
    </ligand>
</feature>
<dbReference type="OrthoDB" id="9805918at2"/>
<dbReference type="Gene3D" id="3.40.50.300">
    <property type="entry name" value="P-loop containing nucleotide triphosphate hydrolases"/>
    <property type="match status" value="1"/>
</dbReference>
<feature type="binding site" evidence="10">
    <location>
        <position position="236"/>
    </location>
    <ligand>
        <name>Mg(2+)</name>
        <dbReference type="ChEBI" id="CHEBI:18420"/>
    </ligand>
</feature>
<dbReference type="InterPro" id="IPR031168">
    <property type="entry name" value="G_TrmE"/>
</dbReference>
<dbReference type="InterPro" id="IPR018948">
    <property type="entry name" value="GTP-bd_TrmE_N"/>
</dbReference>
<dbReference type="Gene3D" id="3.30.1360.120">
    <property type="entry name" value="Probable tRNA modification gtpase trme, domain 1"/>
    <property type="match status" value="1"/>
</dbReference>
<comment type="caution">
    <text evidence="10">Lacks conserved residue(s) required for the propagation of feature annotation.</text>
</comment>
<dbReference type="AlphaFoldDB" id="A0A1J1DWY5"/>
<dbReference type="InterPro" id="IPR027417">
    <property type="entry name" value="P-loop_NTPase"/>
</dbReference>
<dbReference type="PROSITE" id="PS50052">
    <property type="entry name" value="GUANYLATE_KINASE_2"/>
    <property type="match status" value="1"/>
</dbReference>
<dbReference type="Pfam" id="PF10396">
    <property type="entry name" value="TrmE_N"/>
    <property type="match status" value="1"/>
</dbReference>
<dbReference type="FunFam" id="3.40.50.300:FF:001376">
    <property type="entry name" value="tRNA modification GTPase MnmE"/>
    <property type="match status" value="1"/>
</dbReference>
<evidence type="ECO:0000256" key="2">
    <source>
        <dbReference type="ARBA" id="ARBA00022490"/>
    </source>
</evidence>
<protein>
    <recommendedName>
        <fullName evidence="10">tRNA modification GTPase MnmE</fullName>
        <ecNumber evidence="10">3.6.-.-</ecNumber>
    </recommendedName>
</protein>
<feature type="binding site" evidence="10">
    <location>
        <begin position="251"/>
        <end position="257"/>
    </location>
    <ligand>
        <name>GTP</name>
        <dbReference type="ChEBI" id="CHEBI:37565"/>
    </ligand>
</feature>
<dbReference type="NCBIfam" id="TIGR00231">
    <property type="entry name" value="small_GTP"/>
    <property type="match status" value="1"/>
</dbReference>
<dbReference type="InterPro" id="IPR008144">
    <property type="entry name" value="Guanylate_kin-like_dom"/>
</dbReference>
<dbReference type="Pfam" id="PF12631">
    <property type="entry name" value="MnmE_helical"/>
    <property type="match status" value="1"/>
</dbReference>
<keyword evidence="2 10" id="KW-0963">Cytoplasm</keyword>
<sequence length="461" mass="51070">MIDSNTIIAVSTAPGIAAIAVIRLSGPDAIKVTDEVFHPSNGHKKLCDRPTHTISLGLIKQGEDIIDEVLISIFRAPKSYTGENVVEISCHGSTYIKQRIIQLFIDRGVSLAKPGEFTLRAFLNGKMNLSQAEAVADVISSENQLAHQTALQQMRGEFSNDLKQLRQKLINFASLIELELDFSQEDVEFADRSELLDLLNVIELKTKSFIDSFSLGNAIKCGINVVIVGAPNSGKSTLLNALFNEEKAIVSDIAGTTRDVIEDELVIDGISFRFIDTAGIRKTENQIEKIGVQKTFEKIDVSRIVIYVLDSTDDIEEKKEKILDIKRQLKSQILIVLANKIDLVVDKKQLQSELIDFDNVLYISAKNKEGIDQIPKLLRAFVDKDMLKSGSTVISNIRHYESLLRVGDSIDMIKKGLNEGFPQDLIALDIRSALNNLGLITGEVTNEDLLGNIFQNFCIGK</sequence>
<comment type="similarity">
    <text evidence="1 10 11">Belongs to the TRAFAC class TrmE-Era-EngA-EngB-Septin-like GTPase superfamily. TrmE GTPase family.</text>
</comment>
<dbReference type="RefSeq" id="WP_096685292.1">
    <property type="nucleotide sequence ID" value="NZ_AP014564.1"/>
</dbReference>
<evidence type="ECO:0000256" key="1">
    <source>
        <dbReference type="ARBA" id="ARBA00011043"/>
    </source>
</evidence>
<feature type="binding site" evidence="10">
    <location>
        <position position="87"/>
    </location>
    <ligand>
        <name>(6S)-5-formyl-5,6,7,8-tetrahydrofolate</name>
        <dbReference type="ChEBI" id="CHEBI:57457"/>
    </ligand>
</feature>
<dbReference type="InterPro" id="IPR004520">
    <property type="entry name" value="GTPase_MnmE"/>
</dbReference>
<evidence type="ECO:0000256" key="11">
    <source>
        <dbReference type="RuleBase" id="RU003313"/>
    </source>
</evidence>
<accession>A0A1J1DWY5</accession>
<evidence type="ECO:0000313" key="14">
    <source>
        <dbReference type="EMBL" id="BAV94370.1"/>
    </source>
</evidence>
<dbReference type="CDD" id="cd14858">
    <property type="entry name" value="TrmE_N"/>
    <property type="match status" value="1"/>
</dbReference>
<keyword evidence="7 10" id="KW-0460">Magnesium</keyword>
<dbReference type="GO" id="GO:0005829">
    <property type="term" value="C:cytosol"/>
    <property type="evidence" value="ECO:0007669"/>
    <property type="project" value="TreeGrafter"/>
</dbReference>
<keyword evidence="4 10" id="KW-0479">Metal-binding</keyword>
<dbReference type="InterPro" id="IPR006073">
    <property type="entry name" value="GTP-bd"/>
</dbReference>
<evidence type="ECO:0000259" key="12">
    <source>
        <dbReference type="PROSITE" id="PS50052"/>
    </source>
</evidence>
<comment type="subcellular location">
    <subcellularLocation>
        <location evidence="10">Cytoplasm</location>
    </subcellularLocation>
</comment>
<dbReference type="GO" id="GO:0002098">
    <property type="term" value="P:tRNA wobble uridine modification"/>
    <property type="evidence" value="ECO:0007669"/>
    <property type="project" value="TreeGrafter"/>
</dbReference>
<dbReference type="FunFam" id="3.30.1360.120:FF:000003">
    <property type="entry name" value="tRNA modification GTPase MnmE"/>
    <property type="match status" value="1"/>
</dbReference>
<dbReference type="Gene3D" id="1.20.120.430">
    <property type="entry name" value="tRNA modification GTPase MnmE domain 2"/>
    <property type="match status" value="1"/>
</dbReference>
<dbReference type="EMBL" id="AP014564">
    <property type="protein sequence ID" value="BAV94370.1"/>
    <property type="molecule type" value="Genomic_DNA"/>
</dbReference>
<evidence type="ECO:0000256" key="10">
    <source>
        <dbReference type="HAMAP-Rule" id="MF_00379"/>
    </source>
</evidence>
<feature type="binding site" evidence="10">
    <location>
        <begin position="276"/>
        <end position="279"/>
    </location>
    <ligand>
        <name>GTP</name>
        <dbReference type="ChEBI" id="CHEBI:37565"/>
    </ligand>
</feature>
<dbReference type="SUPFAM" id="SSF52540">
    <property type="entry name" value="P-loop containing nucleoside triphosphate hydrolases"/>
    <property type="match status" value="1"/>
</dbReference>
<evidence type="ECO:0000313" key="15">
    <source>
        <dbReference type="Proteomes" id="UP000243197"/>
    </source>
</evidence>
<feature type="binding site" evidence="10">
    <location>
        <position position="256"/>
    </location>
    <ligand>
        <name>K(+)</name>
        <dbReference type="ChEBI" id="CHEBI:29103"/>
    </ligand>
</feature>
<dbReference type="Proteomes" id="UP000243197">
    <property type="component" value="Chromosome"/>
</dbReference>
<feature type="binding site" evidence="10">
    <location>
        <position position="257"/>
    </location>
    <ligand>
        <name>Mg(2+)</name>
        <dbReference type="ChEBI" id="CHEBI:18420"/>
    </ligand>
</feature>
<evidence type="ECO:0000256" key="3">
    <source>
        <dbReference type="ARBA" id="ARBA00022694"/>
    </source>
</evidence>
<dbReference type="GO" id="GO:0005525">
    <property type="term" value="F:GTP binding"/>
    <property type="evidence" value="ECO:0007669"/>
    <property type="project" value="UniProtKB-UniRule"/>
</dbReference>
<dbReference type="GO" id="GO:0042802">
    <property type="term" value="F:identical protein binding"/>
    <property type="evidence" value="ECO:0007669"/>
    <property type="project" value="UniProtKB-ARBA"/>
</dbReference>
<dbReference type="InterPro" id="IPR027266">
    <property type="entry name" value="TrmE/GcvT-like"/>
</dbReference>
<name>A0A1J1DWY5_9FLAO</name>
<evidence type="ECO:0000256" key="9">
    <source>
        <dbReference type="ARBA" id="ARBA00023134"/>
    </source>
</evidence>
<dbReference type="NCBIfam" id="TIGR00450">
    <property type="entry name" value="mnmE_trmE_thdF"/>
    <property type="match status" value="1"/>
</dbReference>
<dbReference type="PANTHER" id="PTHR42714:SF2">
    <property type="entry name" value="TRNA MODIFICATION GTPASE GTPBP3, MITOCHONDRIAL"/>
    <property type="match status" value="1"/>
</dbReference>
<feature type="binding site" evidence="10">
    <location>
        <position position="253"/>
    </location>
    <ligand>
        <name>K(+)</name>
        <dbReference type="ChEBI" id="CHEBI:29103"/>
    </ligand>
</feature>
<dbReference type="PANTHER" id="PTHR42714">
    <property type="entry name" value="TRNA MODIFICATION GTPASE GTPBP3"/>
    <property type="match status" value="1"/>
</dbReference>